<protein>
    <submittedName>
        <fullName evidence="7">Inorganic phosphate transporter</fullName>
    </submittedName>
</protein>
<reference evidence="7" key="1">
    <citation type="submission" date="2021-11" db="EMBL/GenBank/DDBJ databases">
        <title>Legionella maioricencis sp. nov., a new species isolated from hot water samples in Mallorca.</title>
        <authorList>
            <person name="Crespi S."/>
            <person name="Drasar V."/>
            <person name="Salva-Serra F."/>
            <person name="Jaen-Luchoro D."/>
            <person name="Pineiro-Iglesias B."/>
            <person name="Aliaga F."/>
            <person name="Fernandez-Juarez V."/>
            <person name="Coll G."/>
            <person name="Moore E.R.B."/>
            <person name="Bennasar-Figueras A."/>
        </authorList>
    </citation>
    <scope>NUCLEOTIDE SEQUENCE</scope>
    <source>
        <strain evidence="7">HCPI-6</strain>
    </source>
</reference>
<keyword evidence="8" id="KW-1185">Reference proteome</keyword>
<evidence type="ECO:0000256" key="2">
    <source>
        <dbReference type="ARBA" id="ARBA00022448"/>
    </source>
</evidence>
<evidence type="ECO:0000256" key="6">
    <source>
        <dbReference type="SAM" id="Phobius"/>
    </source>
</evidence>
<dbReference type="EMBL" id="JAJKBJ010000018">
    <property type="protein sequence ID" value="MCL9685074.1"/>
    <property type="molecule type" value="Genomic_DNA"/>
</dbReference>
<evidence type="ECO:0000313" key="8">
    <source>
        <dbReference type="Proteomes" id="UP001139721"/>
    </source>
</evidence>
<gene>
    <name evidence="7" type="ORF">LOX96_13280</name>
</gene>
<feature type="transmembrane region" description="Helical" evidence="6">
    <location>
        <begin position="44"/>
        <end position="65"/>
    </location>
</feature>
<sequence length="330" mass="35725">MTEWWFVVFTIFVAFAFDFIDGFHDAANSIATIVTTRVLTPLQAVIWAALFNFISFIFFFKLAVAATVGQDIISPDFITTTVIFVALFSGIVWNLITWYFGIPSSSWHALIGGFIGAGFAVGGFSALVWVGIIKTVVSIFVSPVLGFFIGWALLFIFQKSLKRRKWNSQRLQKIFGRIQFISAAGLSIGHGGNNAQRTMGIVTALLYSAHMINGPFHVPLWVILLSNFIIALGTLFGGWRIVKTLGEKITKLNTVSGACAEGGAAATIIAGTLLGIPVATTHTVTGAITGVGAASVFARSKNYILTQITFAWLLTLPITAIMSYLLVKLL</sequence>
<feature type="transmembrane region" description="Helical" evidence="6">
    <location>
        <begin position="77"/>
        <end position="100"/>
    </location>
</feature>
<keyword evidence="5 6" id="KW-0472">Membrane</keyword>
<dbReference type="Proteomes" id="UP001139721">
    <property type="component" value="Unassembled WGS sequence"/>
</dbReference>
<evidence type="ECO:0000313" key="7">
    <source>
        <dbReference type="EMBL" id="MCL9685074.1"/>
    </source>
</evidence>
<evidence type="ECO:0000256" key="5">
    <source>
        <dbReference type="ARBA" id="ARBA00023136"/>
    </source>
</evidence>
<accession>A0A9X2D214</accession>
<dbReference type="GO" id="GO:0005315">
    <property type="term" value="F:phosphate transmembrane transporter activity"/>
    <property type="evidence" value="ECO:0007669"/>
    <property type="project" value="InterPro"/>
</dbReference>
<dbReference type="GO" id="GO:0035435">
    <property type="term" value="P:phosphate ion transmembrane transport"/>
    <property type="evidence" value="ECO:0007669"/>
    <property type="project" value="TreeGrafter"/>
</dbReference>
<evidence type="ECO:0000256" key="3">
    <source>
        <dbReference type="ARBA" id="ARBA00022692"/>
    </source>
</evidence>
<dbReference type="GO" id="GO:0016020">
    <property type="term" value="C:membrane"/>
    <property type="evidence" value="ECO:0007669"/>
    <property type="project" value="UniProtKB-SubCell"/>
</dbReference>
<evidence type="ECO:0000256" key="1">
    <source>
        <dbReference type="ARBA" id="ARBA00004141"/>
    </source>
</evidence>
<keyword evidence="4 6" id="KW-1133">Transmembrane helix</keyword>
<comment type="subcellular location">
    <subcellularLocation>
        <location evidence="1">Membrane</location>
        <topology evidence="1">Multi-pass membrane protein</topology>
    </subcellularLocation>
</comment>
<dbReference type="AlphaFoldDB" id="A0A9X2D214"/>
<dbReference type="PANTHER" id="PTHR11101:SF80">
    <property type="entry name" value="PHOSPHATE TRANSPORTER"/>
    <property type="match status" value="1"/>
</dbReference>
<feature type="transmembrane region" description="Helical" evidence="6">
    <location>
        <begin position="6"/>
        <end position="23"/>
    </location>
</feature>
<dbReference type="Pfam" id="PF01384">
    <property type="entry name" value="PHO4"/>
    <property type="match status" value="1"/>
</dbReference>
<dbReference type="RefSeq" id="WP_250422565.1">
    <property type="nucleotide sequence ID" value="NZ_JAJKBJ010000018.1"/>
</dbReference>
<organism evidence="7 8">
    <name type="scientific">Legionella maioricensis</name>
    <dbReference type="NCBI Taxonomy" id="2896528"/>
    <lineage>
        <taxon>Bacteria</taxon>
        <taxon>Pseudomonadati</taxon>
        <taxon>Pseudomonadota</taxon>
        <taxon>Gammaproteobacteria</taxon>
        <taxon>Legionellales</taxon>
        <taxon>Legionellaceae</taxon>
        <taxon>Legionella</taxon>
    </lineage>
</organism>
<feature type="transmembrane region" description="Helical" evidence="6">
    <location>
        <begin position="107"/>
        <end position="130"/>
    </location>
</feature>
<keyword evidence="3 6" id="KW-0812">Transmembrane</keyword>
<feature type="transmembrane region" description="Helical" evidence="6">
    <location>
        <begin position="216"/>
        <end position="242"/>
    </location>
</feature>
<dbReference type="InterPro" id="IPR001204">
    <property type="entry name" value="Phos_transporter"/>
</dbReference>
<name>A0A9X2D214_9GAMM</name>
<proteinExistence type="predicted"/>
<feature type="transmembrane region" description="Helical" evidence="6">
    <location>
        <begin position="136"/>
        <end position="157"/>
    </location>
</feature>
<comment type="caution">
    <text evidence="7">The sequence shown here is derived from an EMBL/GenBank/DDBJ whole genome shotgun (WGS) entry which is preliminary data.</text>
</comment>
<keyword evidence="2" id="KW-0813">Transport</keyword>
<evidence type="ECO:0000256" key="4">
    <source>
        <dbReference type="ARBA" id="ARBA00022989"/>
    </source>
</evidence>
<dbReference type="PANTHER" id="PTHR11101">
    <property type="entry name" value="PHOSPHATE TRANSPORTER"/>
    <property type="match status" value="1"/>
</dbReference>
<feature type="transmembrane region" description="Helical" evidence="6">
    <location>
        <begin position="308"/>
        <end position="327"/>
    </location>
</feature>